<protein>
    <recommendedName>
        <fullName evidence="3">N-terminal of MaoC-like dehydratase domain-containing protein</fullName>
    </recommendedName>
</protein>
<accession>H0E028</accession>
<comment type="caution">
    <text evidence="1">The sequence shown here is derived from an EMBL/GenBank/DDBJ whole genome shotgun (WGS) entry which is preliminary data.</text>
</comment>
<dbReference type="EMBL" id="AGUD01000004">
    <property type="protein sequence ID" value="EHN12987.1"/>
    <property type="molecule type" value="Genomic_DNA"/>
</dbReference>
<dbReference type="InterPro" id="IPR029069">
    <property type="entry name" value="HotDog_dom_sf"/>
</dbReference>
<dbReference type="Gene3D" id="3.10.129.10">
    <property type="entry name" value="Hotdog Thioesterase"/>
    <property type="match status" value="1"/>
</dbReference>
<sequence length="150" mass="16301">MTSRDVDQKEHMTDTLSNIAFDDLVEDDRKGPYVEQITADLAGRLAGPIGQPHDVALAPPAVFPVIFLKALRASMGGIPAGSVLAKQELRFGEPVPVGESVRTTTWIGEKYVRRERPYVVIRFDVRRADGALAVSGSKTIMWPTGPGDQA</sequence>
<dbReference type="AlphaFoldDB" id="H0E028"/>
<evidence type="ECO:0000313" key="2">
    <source>
        <dbReference type="Proteomes" id="UP000005143"/>
    </source>
</evidence>
<organism evidence="1 2">
    <name type="scientific">Patulibacter medicamentivorans</name>
    <dbReference type="NCBI Taxonomy" id="1097667"/>
    <lineage>
        <taxon>Bacteria</taxon>
        <taxon>Bacillati</taxon>
        <taxon>Actinomycetota</taxon>
        <taxon>Thermoleophilia</taxon>
        <taxon>Solirubrobacterales</taxon>
        <taxon>Patulibacteraceae</taxon>
        <taxon>Patulibacter</taxon>
    </lineage>
</organism>
<dbReference type="SUPFAM" id="SSF54637">
    <property type="entry name" value="Thioesterase/thiol ester dehydrase-isomerase"/>
    <property type="match status" value="1"/>
</dbReference>
<evidence type="ECO:0000313" key="1">
    <source>
        <dbReference type="EMBL" id="EHN12987.1"/>
    </source>
</evidence>
<dbReference type="Proteomes" id="UP000005143">
    <property type="component" value="Unassembled WGS sequence"/>
</dbReference>
<evidence type="ECO:0008006" key="3">
    <source>
        <dbReference type="Google" id="ProtNLM"/>
    </source>
</evidence>
<proteinExistence type="predicted"/>
<dbReference type="CDD" id="cd03441">
    <property type="entry name" value="R_hydratase_like"/>
    <property type="match status" value="1"/>
</dbReference>
<name>H0E028_9ACTN</name>
<reference evidence="1 2" key="1">
    <citation type="journal article" date="2013" name="Biodegradation">
        <title>Quantitative proteomic analysis of ibuprofen-degrading Patulibacter sp. strain I11.</title>
        <authorList>
            <person name="Almeida B."/>
            <person name="Kjeldal H."/>
            <person name="Lolas I."/>
            <person name="Knudsen A.D."/>
            <person name="Carvalho G."/>
            <person name="Nielsen K.L."/>
            <person name="Barreto Crespo M.T."/>
            <person name="Stensballe A."/>
            <person name="Nielsen J.L."/>
        </authorList>
    </citation>
    <scope>NUCLEOTIDE SEQUENCE [LARGE SCALE GENOMIC DNA]</scope>
    <source>
        <strain evidence="1 2">I11</strain>
    </source>
</reference>
<gene>
    <name evidence="1" type="ORF">PAI11_01330</name>
</gene>
<keyword evidence="2" id="KW-1185">Reference proteome</keyword>